<feature type="region of interest" description="Disordered" evidence="7">
    <location>
        <begin position="482"/>
        <end position="502"/>
    </location>
</feature>
<evidence type="ECO:0000256" key="3">
    <source>
        <dbReference type="ARBA" id="ARBA00022750"/>
    </source>
</evidence>
<dbReference type="Proteomes" id="UP001148614">
    <property type="component" value="Unassembled WGS sequence"/>
</dbReference>
<dbReference type="CDD" id="cd06097">
    <property type="entry name" value="Aspergillopepsin_like"/>
    <property type="match status" value="1"/>
</dbReference>
<dbReference type="PANTHER" id="PTHR47966">
    <property type="entry name" value="BETA-SITE APP-CLEAVING ENZYME, ISOFORM A-RELATED"/>
    <property type="match status" value="1"/>
</dbReference>
<dbReference type="AlphaFoldDB" id="A0A9W8TIC6"/>
<dbReference type="PROSITE" id="PS00141">
    <property type="entry name" value="ASP_PROTEASE"/>
    <property type="match status" value="1"/>
</dbReference>
<dbReference type="VEuPathDB" id="FungiDB:F4678DRAFT_68901"/>
<dbReference type="GO" id="GO:0004190">
    <property type="term" value="F:aspartic-type endopeptidase activity"/>
    <property type="evidence" value="ECO:0007669"/>
    <property type="project" value="UniProtKB-KW"/>
</dbReference>
<sequence length="573" mass="62068">MPIRPTAIMDGLAKLKVVRNPNYKRSGLKSYVSLMNKYGFNSTKEGPYYHMNRITQGGLTLHARREHIKKGGRLRKDHVLVKKTDTTPTGEVGADDQQGDTEYLVQISIGTPAQSLMLDFDTGSADLWVFSTSLKSSQQKNHNVFDPTSSSTYKTLSGENWNISYGDGSTASGTCGSDVLNIGGLSVTGQTIELATELSTQFAQGTGDGLLGLAFSSINTVTKNGQSDPAPTPVENMISQGVIPADASLFTSAFYSERDNEDSFYTFGSVDQELVSASGTDIVYTDIDNSEGFWMFNSESYVVNGTTSQQSGNKAIADTGTTLALVSDEVCEALYKQIPGATYDSTQQGYIFPTSVTADDLPDFSVAVGDTQFTIQKEALAFALADDSHWYGGVQSRGTNPFDILGDVFLRNIYAIWDLGNTRFGAVPKIQATQNLTPPSDNASAASSDKKTSITLARMRQDEGAYLQVCAYPKLQRSEYAGSGGQGTSLSQSKSHGTPFSKTETQSVWGIKTLESLRFPHRVAAEAWTLIPDQIISEQRKANRVVDKVLEVCAVYLLGDTILETQAAKFRNP</sequence>
<evidence type="ECO:0000256" key="2">
    <source>
        <dbReference type="ARBA" id="ARBA00022670"/>
    </source>
</evidence>
<dbReference type="InterPro" id="IPR021109">
    <property type="entry name" value="Peptidase_aspartic_dom_sf"/>
</dbReference>
<organism evidence="9 10">
    <name type="scientific">Xylaria arbuscula</name>
    <dbReference type="NCBI Taxonomy" id="114810"/>
    <lineage>
        <taxon>Eukaryota</taxon>
        <taxon>Fungi</taxon>
        <taxon>Dikarya</taxon>
        <taxon>Ascomycota</taxon>
        <taxon>Pezizomycotina</taxon>
        <taxon>Sordariomycetes</taxon>
        <taxon>Xylariomycetidae</taxon>
        <taxon>Xylariales</taxon>
        <taxon>Xylariaceae</taxon>
        <taxon>Xylaria</taxon>
    </lineage>
</organism>
<accession>A0A9W8TIC6</accession>
<dbReference type="InterPro" id="IPR033121">
    <property type="entry name" value="PEPTIDASE_A1"/>
</dbReference>
<dbReference type="EMBL" id="JANPWZ010002372">
    <property type="protein sequence ID" value="KAJ3559454.1"/>
    <property type="molecule type" value="Genomic_DNA"/>
</dbReference>
<dbReference type="InterPro" id="IPR034163">
    <property type="entry name" value="Aspergillopepsin-like_cat_dom"/>
</dbReference>
<keyword evidence="4 6" id="KW-0378">Hydrolase</keyword>
<evidence type="ECO:0000256" key="5">
    <source>
        <dbReference type="PIRSR" id="PIRSR601461-1"/>
    </source>
</evidence>
<keyword evidence="10" id="KW-1185">Reference proteome</keyword>
<evidence type="ECO:0000256" key="1">
    <source>
        <dbReference type="ARBA" id="ARBA00007447"/>
    </source>
</evidence>
<protein>
    <recommendedName>
        <fullName evidence="8">Peptidase A1 domain-containing protein</fullName>
    </recommendedName>
</protein>
<evidence type="ECO:0000313" key="10">
    <source>
        <dbReference type="Proteomes" id="UP001148614"/>
    </source>
</evidence>
<evidence type="ECO:0000256" key="6">
    <source>
        <dbReference type="RuleBase" id="RU000454"/>
    </source>
</evidence>
<proteinExistence type="inferred from homology"/>
<evidence type="ECO:0000313" key="9">
    <source>
        <dbReference type="EMBL" id="KAJ3559454.1"/>
    </source>
</evidence>
<name>A0A9W8TIC6_9PEZI</name>
<dbReference type="PRINTS" id="PR00792">
    <property type="entry name" value="PEPSIN"/>
</dbReference>
<dbReference type="Pfam" id="PF00026">
    <property type="entry name" value="Asp"/>
    <property type="match status" value="1"/>
</dbReference>
<reference evidence="9" key="1">
    <citation type="submission" date="2022-07" db="EMBL/GenBank/DDBJ databases">
        <title>Genome Sequence of Xylaria arbuscula.</title>
        <authorList>
            <person name="Buettner E."/>
        </authorList>
    </citation>
    <scope>NUCLEOTIDE SEQUENCE</scope>
    <source>
        <strain evidence="9">VT107</strain>
    </source>
</reference>
<comment type="similarity">
    <text evidence="1 6">Belongs to the peptidase A1 family.</text>
</comment>
<dbReference type="SUPFAM" id="SSF50630">
    <property type="entry name" value="Acid proteases"/>
    <property type="match status" value="1"/>
</dbReference>
<evidence type="ECO:0000256" key="4">
    <source>
        <dbReference type="ARBA" id="ARBA00022801"/>
    </source>
</evidence>
<dbReference type="GO" id="GO:0006508">
    <property type="term" value="P:proteolysis"/>
    <property type="evidence" value="ECO:0007669"/>
    <property type="project" value="UniProtKB-KW"/>
</dbReference>
<evidence type="ECO:0000256" key="7">
    <source>
        <dbReference type="SAM" id="MobiDB-lite"/>
    </source>
</evidence>
<gene>
    <name evidence="9" type="ORF">NPX13_g9529</name>
</gene>
<dbReference type="InterPro" id="IPR001461">
    <property type="entry name" value="Aspartic_peptidase_A1"/>
</dbReference>
<dbReference type="Gene3D" id="2.40.70.10">
    <property type="entry name" value="Acid Proteases"/>
    <property type="match status" value="2"/>
</dbReference>
<keyword evidence="2 6" id="KW-0645">Protease</keyword>
<comment type="caution">
    <text evidence="9">The sequence shown here is derived from an EMBL/GenBank/DDBJ whole genome shotgun (WGS) entry which is preliminary data.</text>
</comment>
<dbReference type="PANTHER" id="PTHR47966:SF1">
    <property type="entry name" value="ASPARTYL PROTEINASE"/>
    <property type="match status" value="1"/>
</dbReference>
<feature type="active site" evidence="5">
    <location>
        <position position="318"/>
    </location>
</feature>
<feature type="domain" description="Peptidase A1" evidence="8">
    <location>
        <begin position="103"/>
        <end position="427"/>
    </location>
</feature>
<evidence type="ECO:0000259" key="8">
    <source>
        <dbReference type="PROSITE" id="PS51767"/>
    </source>
</evidence>
<dbReference type="InterPro" id="IPR001969">
    <property type="entry name" value="Aspartic_peptidase_AS"/>
</dbReference>
<dbReference type="PROSITE" id="PS51767">
    <property type="entry name" value="PEPTIDASE_A1"/>
    <property type="match status" value="1"/>
</dbReference>
<feature type="active site" evidence="5">
    <location>
        <position position="121"/>
    </location>
</feature>
<keyword evidence="3 6" id="KW-0064">Aspartyl protease</keyword>